<comment type="caution">
    <text evidence="3">The sequence shown here is derived from an EMBL/GenBank/DDBJ whole genome shotgun (WGS) entry which is preliminary data.</text>
</comment>
<dbReference type="EMBL" id="JALJOQ010000044">
    <property type="protein sequence ID" value="KAK9805342.1"/>
    <property type="molecule type" value="Genomic_DNA"/>
</dbReference>
<dbReference type="GO" id="GO:0005829">
    <property type="term" value="C:cytosol"/>
    <property type="evidence" value="ECO:0007669"/>
    <property type="project" value="TreeGrafter"/>
</dbReference>
<dbReference type="InterPro" id="IPR036465">
    <property type="entry name" value="vWFA_dom_sf"/>
</dbReference>
<organism evidence="3 4">
    <name type="scientific">Symbiochloris irregularis</name>
    <dbReference type="NCBI Taxonomy" id="706552"/>
    <lineage>
        <taxon>Eukaryota</taxon>
        <taxon>Viridiplantae</taxon>
        <taxon>Chlorophyta</taxon>
        <taxon>core chlorophytes</taxon>
        <taxon>Trebouxiophyceae</taxon>
        <taxon>Trebouxiales</taxon>
        <taxon>Trebouxiaceae</taxon>
        <taxon>Symbiochloris</taxon>
    </lineage>
</organism>
<dbReference type="PANTHER" id="PTHR36846:SF1">
    <property type="entry name" value="PROTEIN VIAA"/>
    <property type="match status" value="1"/>
</dbReference>
<evidence type="ECO:0000256" key="1">
    <source>
        <dbReference type="SAM" id="MobiDB-lite"/>
    </source>
</evidence>
<dbReference type="SUPFAM" id="SSF53300">
    <property type="entry name" value="vWA-like"/>
    <property type="match status" value="1"/>
</dbReference>
<dbReference type="Proteomes" id="UP001465755">
    <property type="component" value="Unassembled WGS sequence"/>
</dbReference>
<evidence type="ECO:0000313" key="4">
    <source>
        <dbReference type="Proteomes" id="UP001465755"/>
    </source>
</evidence>
<feature type="region of interest" description="Disordered" evidence="1">
    <location>
        <begin position="373"/>
        <end position="410"/>
    </location>
</feature>
<protein>
    <recommendedName>
        <fullName evidence="2">VWFA domain-containing protein</fullName>
    </recommendedName>
</protein>
<keyword evidence="4" id="KW-1185">Reference proteome</keyword>
<dbReference type="Pfam" id="PF13519">
    <property type="entry name" value="VWA_2"/>
    <property type="match status" value="1"/>
</dbReference>
<dbReference type="PANTHER" id="PTHR36846">
    <property type="entry name" value="PROTEIN VIAA"/>
    <property type="match status" value="1"/>
</dbReference>
<accession>A0AAW1P9L9</accession>
<reference evidence="3 4" key="1">
    <citation type="journal article" date="2024" name="Nat. Commun.">
        <title>Phylogenomics reveals the evolutionary origins of lichenization in chlorophyte algae.</title>
        <authorList>
            <person name="Puginier C."/>
            <person name="Libourel C."/>
            <person name="Otte J."/>
            <person name="Skaloud P."/>
            <person name="Haon M."/>
            <person name="Grisel S."/>
            <person name="Petersen M."/>
            <person name="Berrin J.G."/>
            <person name="Delaux P.M."/>
            <person name="Dal Grande F."/>
            <person name="Keller J."/>
        </authorList>
    </citation>
    <scope>NUCLEOTIDE SEQUENCE [LARGE SCALE GENOMIC DNA]</scope>
    <source>
        <strain evidence="3 4">SAG 2036</strain>
    </source>
</reference>
<name>A0AAW1P9L9_9CHLO</name>
<proteinExistence type="predicted"/>
<evidence type="ECO:0000313" key="3">
    <source>
        <dbReference type="EMBL" id="KAK9805342.1"/>
    </source>
</evidence>
<dbReference type="Gene3D" id="3.40.50.410">
    <property type="entry name" value="von Willebrand factor, type A domain"/>
    <property type="match status" value="1"/>
</dbReference>
<dbReference type="AlphaFoldDB" id="A0AAW1P9L9"/>
<evidence type="ECO:0000259" key="2">
    <source>
        <dbReference type="Pfam" id="PF13519"/>
    </source>
</evidence>
<dbReference type="InterPro" id="IPR002035">
    <property type="entry name" value="VWF_A"/>
</dbReference>
<sequence>MSRERRAFEGLEALLGGASFDLQGGVWRRKGWTAMDSLRERLEVLKELRDLVRSLGRGGGWGPLRRAPVQHLDMRGRMGLLRTTLEAQETRGLTRADDISRLLPSEAALLARGRTVRSSRLLFFAKMAEKALQCYERDGWGEFPTRIHPDRREIRPTADRGPILLCVDTSGSMRGPRETVAKAIALECMRAAREQERNCYVFAFAGPKEVSELELNNDMKSVNNLLTFLEKVFNGGSDFNEPIRRCLGRLTDAKWSNSDILLVSDGELRQPGQEIMQKLAGAKDKLSLRVHGLIVGAPEKQRADPAVLKSLCSHVLPSGHLEVLITNFESWAGVTADPAMQFDWDDAAGNSARRAAGLQLEALRKAEEKRLRMESKGLTYKQGPVGGRKKKDDAAGPVAAATGNGKVQLQ</sequence>
<feature type="domain" description="VWFA" evidence="2">
    <location>
        <begin position="163"/>
        <end position="267"/>
    </location>
</feature>
<gene>
    <name evidence="3" type="ORF">WJX73_003956</name>
</gene>